<evidence type="ECO:0000256" key="9">
    <source>
        <dbReference type="ARBA" id="ARBA00023201"/>
    </source>
</evidence>
<dbReference type="Pfam" id="PF00999">
    <property type="entry name" value="Na_H_Exchanger"/>
    <property type="match status" value="1"/>
</dbReference>
<dbReference type="EMBL" id="LXWW01000207">
    <property type="protein sequence ID" value="OAO14861.1"/>
    <property type="molecule type" value="Genomic_DNA"/>
</dbReference>
<dbReference type="GO" id="GO:0051453">
    <property type="term" value="P:regulation of intracellular pH"/>
    <property type="evidence" value="ECO:0007669"/>
    <property type="project" value="TreeGrafter"/>
</dbReference>
<evidence type="ECO:0000256" key="10">
    <source>
        <dbReference type="SAM" id="Phobius"/>
    </source>
</evidence>
<dbReference type="PANTHER" id="PTHR10110:SF86">
    <property type="entry name" value="SODIUM_HYDROGEN EXCHANGER 7"/>
    <property type="match status" value="1"/>
</dbReference>
<keyword evidence="13" id="KW-1185">Reference proteome</keyword>
<proteinExistence type="predicted"/>
<dbReference type="GO" id="GO:0098719">
    <property type="term" value="P:sodium ion import across plasma membrane"/>
    <property type="evidence" value="ECO:0007669"/>
    <property type="project" value="TreeGrafter"/>
</dbReference>
<keyword evidence="5 10" id="KW-1133">Transmembrane helix</keyword>
<evidence type="ECO:0000256" key="1">
    <source>
        <dbReference type="ARBA" id="ARBA00004651"/>
    </source>
</evidence>
<organism evidence="12 13">
    <name type="scientific">Blastocystis sp. subtype 1 (strain ATCC 50177 / NandII)</name>
    <dbReference type="NCBI Taxonomy" id="478820"/>
    <lineage>
        <taxon>Eukaryota</taxon>
        <taxon>Sar</taxon>
        <taxon>Stramenopiles</taxon>
        <taxon>Bigyra</taxon>
        <taxon>Opalozoa</taxon>
        <taxon>Opalinata</taxon>
        <taxon>Blastocystidae</taxon>
        <taxon>Blastocystis</taxon>
    </lineage>
</organism>
<feature type="domain" description="Cation/H+ exchanger transmembrane" evidence="11">
    <location>
        <begin position="1"/>
        <end position="328"/>
    </location>
</feature>
<feature type="transmembrane region" description="Helical" evidence="10">
    <location>
        <begin position="20"/>
        <end position="39"/>
    </location>
</feature>
<evidence type="ECO:0000259" key="11">
    <source>
        <dbReference type="Pfam" id="PF00999"/>
    </source>
</evidence>
<feature type="transmembrane region" description="Helical" evidence="10">
    <location>
        <begin position="123"/>
        <end position="148"/>
    </location>
</feature>
<dbReference type="InterPro" id="IPR018422">
    <property type="entry name" value="Cation/H_exchanger_CPA1"/>
</dbReference>
<comment type="caution">
    <text evidence="12">The sequence shown here is derived from an EMBL/GenBank/DDBJ whole genome shotgun (WGS) entry which is preliminary data.</text>
</comment>
<keyword evidence="9" id="KW-0739">Sodium transport</keyword>
<dbReference type="STRING" id="478820.A0A196SEW0"/>
<dbReference type="PANTHER" id="PTHR10110">
    <property type="entry name" value="SODIUM/HYDROGEN EXCHANGER"/>
    <property type="match status" value="1"/>
</dbReference>
<keyword evidence="4 10" id="KW-0812">Transmembrane</keyword>
<accession>A0A196SEW0</accession>
<reference evidence="12 13" key="1">
    <citation type="submission" date="2016-05" db="EMBL/GenBank/DDBJ databases">
        <title>Nuclear genome of Blastocystis sp. subtype 1 NandII.</title>
        <authorList>
            <person name="Gentekaki E."/>
            <person name="Curtis B."/>
            <person name="Stairs C."/>
            <person name="Eme L."/>
            <person name="Herman E."/>
            <person name="Klimes V."/>
            <person name="Arias M.C."/>
            <person name="Elias M."/>
            <person name="Hilliou F."/>
            <person name="Klute M."/>
            <person name="Malik S.-B."/>
            <person name="Pightling A."/>
            <person name="Rachubinski R."/>
            <person name="Salas D."/>
            <person name="Schlacht A."/>
            <person name="Suga H."/>
            <person name="Archibald J."/>
            <person name="Ball S.G."/>
            <person name="Clark G."/>
            <person name="Dacks J."/>
            <person name="Van Der Giezen M."/>
            <person name="Tsaousis A."/>
            <person name="Roger A."/>
        </authorList>
    </citation>
    <scope>NUCLEOTIDE SEQUENCE [LARGE SCALE GENOMIC DNA]</scope>
    <source>
        <strain evidence="13">ATCC 50177 / NandII</strain>
    </source>
</reference>
<evidence type="ECO:0000256" key="4">
    <source>
        <dbReference type="ARBA" id="ARBA00022692"/>
    </source>
</evidence>
<gene>
    <name evidence="12" type="ORF">AV274_3437</name>
</gene>
<evidence type="ECO:0000256" key="3">
    <source>
        <dbReference type="ARBA" id="ARBA00022475"/>
    </source>
</evidence>
<feature type="transmembrane region" description="Helical" evidence="10">
    <location>
        <begin position="245"/>
        <end position="273"/>
    </location>
</feature>
<evidence type="ECO:0000256" key="8">
    <source>
        <dbReference type="ARBA" id="ARBA00023136"/>
    </source>
</evidence>
<feature type="transmembrane region" description="Helical" evidence="10">
    <location>
        <begin position="215"/>
        <end position="233"/>
    </location>
</feature>
<evidence type="ECO:0000256" key="5">
    <source>
        <dbReference type="ARBA" id="ARBA00022989"/>
    </source>
</evidence>
<keyword evidence="2" id="KW-0813">Transport</keyword>
<evidence type="ECO:0000256" key="7">
    <source>
        <dbReference type="ARBA" id="ARBA00023065"/>
    </source>
</evidence>
<name>A0A196SEW0_BLAHN</name>
<feature type="transmembrane region" description="Helical" evidence="10">
    <location>
        <begin position="316"/>
        <end position="335"/>
    </location>
</feature>
<evidence type="ECO:0000313" key="13">
    <source>
        <dbReference type="Proteomes" id="UP000078348"/>
    </source>
</evidence>
<protein>
    <submittedName>
        <fullName evidence="12">Sodium/hydrogen exchanger</fullName>
    </submittedName>
</protein>
<evidence type="ECO:0000256" key="2">
    <source>
        <dbReference type="ARBA" id="ARBA00022448"/>
    </source>
</evidence>
<dbReference type="InterPro" id="IPR006153">
    <property type="entry name" value="Cation/H_exchanger_TM"/>
</dbReference>
<keyword evidence="6" id="KW-0915">Sodium</keyword>
<keyword evidence="8 10" id="KW-0472">Membrane</keyword>
<sequence>MFQYGFSLDAPVFLRNAKVITTLSVCSAILFIFLFSFLLSNISVACGLRPFGWWNLLAFAAAMGASDSAFMVPFLQSCGCCDHIIAILEGETVLSEVVAILVFRTVVELQINVVNGVMVLSGLWYFCSFLVNSFAIGIATSVLSSFLLKWLDDRNSGVNTIKVILFFCIPLITYMIGEGMHISSSISMRICGFIMSCYTQYNLNEETRLFVHKMVRFTGYFCEVCSFLVLGMISYNLQPFSVSPLWLLITFAVLVVSNYASITGVLATVMRWVEPRSDFLSHRHIAVLYIVYRGSVSFTLTARAEGELLQNDQVVLMMRLSLCVIWISLIQHVLFSCPYTGFQKFAKSIVSGEDEEAEVSDWMKRVQSRLGALLIRKESTVKSPLDMSGVR</sequence>
<keyword evidence="7" id="KW-0406">Ion transport</keyword>
<dbReference type="Proteomes" id="UP000078348">
    <property type="component" value="Unassembled WGS sequence"/>
</dbReference>
<feature type="transmembrane region" description="Helical" evidence="10">
    <location>
        <begin position="51"/>
        <end position="72"/>
    </location>
</feature>
<dbReference type="OrthoDB" id="196264at2759"/>
<feature type="transmembrane region" description="Helical" evidence="10">
    <location>
        <begin position="160"/>
        <end position="176"/>
    </location>
</feature>
<dbReference type="AlphaFoldDB" id="A0A196SEW0"/>
<keyword evidence="3" id="KW-1003">Cell membrane</keyword>
<evidence type="ECO:0000313" key="12">
    <source>
        <dbReference type="EMBL" id="OAO14861.1"/>
    </source>
</evidence>
<dbReference type="GO" id="GO:0015385">
    <property type="term" value="F:sodium:proton antiporter activity"/>
    <property type="evidence" value="ECO:0007669"/>
    <property type="project" value="InterPro"/>
</dbReference>
<comment type="subcellular location">
    <subcellularLocation>
        <location evidence="1">Cell membrane</location>
        <topology evidence="1">Multi-pass membrane protein</topology>
    </subcellularLocation>
</comment>
<feature type="transmembrane region" description="Helical" evidence="10">
    <location>
        <begin position="84"/>
        <end position="103"/>
    </location>
</feature>
<dbReference type="GO" id="GO:0015386">
    <property type="term" value="F:potassium:proton antiporter activity"/>
    <property type="evidence" value="ECO:0007669"/>
    <property type="project" value="TreeGrafter"/>
</dbReference>
<evidence type="ECO:0000256" key="6">
    <source>
        <dbReference type="ARBA" id="ARBA00023053"/>
    </source>
</evidence>
<dbReference type="GO" id="GO:0005886">
    <property type="term" value="C:plasma membrane"/>
    <property type="evidence" value="ECO:0007669"/>
    <property type="project" value="UniProtKB-SubCell"/>
</dbReference>